<accession>A0AAE7B3P2</accession>
<keyword evidence="3" id="KW-1185">Reference proteome</keyword>
<sequence length="389" mass="46449">MILRFILVFIMVFLFSGCNLYYDFDNDQKYLISKENISEENMCNMISQNKNAWISDKRKCAKKITDSDVNSLIFFNKNCNSIEGKVEITSENTVCSLYNLNIVYKNENNGNLNNFFDKIRQLQYSLRLEADKYNTIKELCPTFEGSIYNEDSRSCKFKSDREIPYEYFYLEKIIRKKDNLSYKNEQIEKADIKTWENEAKNWKGTLDDLCENLTDSKNNFDKQTLSCKTYWKKEIKKYEVMKPFLIDQHHKITAERDKILLQKVQEEREKEIQIKNEWEKRIGKSQEIINVKDFIFGHKSFTCESYKSFLFFFPKKIRLDVGVSTIQINNSFLVNYIDSYKDYFLYQGYDKNDKVINLKVYKQSLLKTTPYSLDIEGLGYYCELLKEVK</sequence>
<dbReference type="AlphaFoldDB" id="A0AAE7B3P2"/>
<keyword evidence="1" id="KW-0175">Coiled coil</keyword>
<name>A0AAE7B3P2_9BACT</name>
<dbReference type="Proteomes" id="UP000502065">
    <property type="component" value="Chromosome"/>
</dbReference>
<dbReference type="KEGG" id="aaqi:AAQM_2314"/>
<reference evidence="2 3" key="1">
    <citation type="submission" date="2018-07" db="EMBL/GenBank/DDBJ databases">
        <title>Identification of phenol metabolism pathways in Arcobacter.</title>
        <authorList>
            <person name="Miller W.G."/>
            <person name="Yee E."/>
            <person name="Bono J.L."/>
        </authorList>
    </citation>
    <scope>NUCLEOTIDE SEQUENCE [LARGE SCALE GENOMIC DNA]</scope>
    <source>
        <strain evidence="2 3">W63</strain>
    </source>
</reference>
<evidence type="ECO:0000313" key="3">
    <source>
        <dbReference type="Proteomes" id="UP000502065"/>
    </source>
</evidence>
<evidence type="ECO:0000313" key="2">
    <source>
        <dbReference type="EMBL" id="QKE27013.1"/>
    </source>
</evidence>
<dbReference type="PROSITE" id="PS51257">
    <property type="entry name" value="PROKAR_LIPOPROTEIN"/>
    <property type="match status" value="1"/>
</dbReference>
<evidence type="ECO:0000256" key="1">
    <source>
        <dbReference type="SAM" id="Coils"/>
    </source>
</evidence>
<protein>
    <submittedName>
        <fullName evidence="2">Uncharacterized protein</fullName>
    </submittedName>
</protein>
<dbReference type="EMBL" id="CP030944">
    <property type="protein sequence ID" value="QKE27013.1"/>
    <property type="molecule type" value="Genomic_DNA"/>
</dbReference>
<feature type="coiled-coil region" evidence="1">
    <location>
        <begin position="170"/>
        <end position="212"/>
    </location>
</feature>
<dbReference type="RefSeq" id="WP_129094041.1">
    <property type="nucleotide sequence ID" value="NZ_CBCSAE010000006.1"/>
</dbReference>
<organism evidence="2 3">
    <name type="scientific">Arcobacter aquimarinus</name>
    <dbReference type="NCBI Taxonomy" id="1315211"/>
    <lineage>
        <taxon>Bacteria</taxon>
        <taxon>Pseudomonadati</taxon>
        <taxon>Campylobacterota</taxon>
        <taxon>Epsilonproteobacteria</taxon>
        <taxon>Campylobacterales</taxon>
        <taxon>Arcobacteraceae</taxon>
        <taxon>Arcobacter</taxon>
    </lineage>
</organism>
<gene>
    <name evidence="2" type="ORF">AAQM_2314</name>
</gene>
<proteinExistence type="predicted"/>